<keyword evidence="2" id="KW-1185">Reference proteome</keyword>
<reference evidence="1 2" key="1">
    <citation type="journal article" date="2014" name="Genome Announc.">
        <title>Draft Genome Sequence of Paenibacillus pini JCM 16418T, Isolated from the Rhizosphere of Pine Tree.</title>
        <authorList>
            <person name="Yuki M."/>
            <person name="Oshima K."/>
            <person name="Suda W."/>
            <person name="Oshida Y."/>
            <person name="Kitamura K."/>
            <person name="Iida Y."/>
            <person name="Hattori M."/>
            <person name="Ohkuma M."/>
        </authorList>
    </citation>
    <scope>NUCLEOTIDE SEQUENCE [LARGE SCALE GENOMIC DNA]</scope>
    <source>
        <strain evidence="1 2">JCM 16418</strain>
    </source>
</reference>
<dbReference type="STRING" id="1236976.JCM16418_5168"/>
<dbReference type="Gene3D" id="2.130.10.30">
    <property type="entry name" value="Regulator of chromosome condensation 1/beta-lactamase-inhibitor protein II"/>
    <property type="match status" value="2"/>
</dbReference>
<organism evidence="1 2">
    <name type="scientific">Paenibacillus pini JCM 16418</name>
    <dbReference type="NCBI Taxonomy" id="1236976"/>
    <lineage>
        <taxon>Bacteria</taxon>
        <taxon>Bacillati</taxon>
        <taxon>Bacillota</taxon>
        <taxon>Bacilli</taxon>
        <taxon>Bacillales</taxon>
        <taxon>Paenibacillaceae</taxon>
        <taxon>Paenibacillus</taxon>
    </lineage>
</organism>
<dbReference type="InterPro" id="IPR051553">
    <property type="entry name" value="Ran_GTPase-activating"/>
</dbReference>
<proteinExistence type="predicted"/>
<dbReference type="Pfam" id="PF00415">
    <property type="entry name" value="RCC1"/>
    <property type="match status" value="1"/>
</dbReference>
<dbReference type="GO" id="GO:0005737">
    <property type="term" value="C:cytoplasm"/>
    <property type="evidence" value="ECO:0007669"/>
    <property type="project" value="TreeGrafter"/>
</dbReference>
<evidence type="ECO:0008006" key="3">
    <source>
        <dbReference type="Google" id="ProtNLM"/>
    </source>
</evidence>
<sequence>MNSTVPVEVNGLSNVIAIAANKSNSYALKNDGTVWSWGAMRTAPVQMKELSGVSALVAAGESAFALKSDGTVWSWGDNSKKQLGDGTTNSRTVAQPINGLNGITQIAVSKVHGMALKSDGTVWKWGEAGSLTPAIPVQNTKINNVRAIGAADNKSLAVKKDGTVWVWDYYYAPEYPGTSVRYTDTPISIGGLTGVEIIAASSAMQIAAKDGSIWDGA</sequence>
<dbReference type="InterPro" id="IPR009091">
    <property type="entry name" value="RCC1/BLIP-II"/>
</dbReference>
<dbReference type="PROSITE" id="PS50012">
    <property type="entry name" value="RCC1_3"/>
    <property type="match status" value="1"/>
</dbReference>
<dbReference type="Proteomes" id="UP000019364">
    <property type="component" value="Unassembled WGS sequence"/>
</dbReference>
<dbReference type="EMBL" id="BAVZ01000059">
    <property type="protein sequence ID" value="GAF10928.1"/>
    <property type="molecule type" value="Genomic_DNA"/>
</dbReference>
<dbReference type="GO" id="GO:0005085">
    <property type="term" value="F:guanyl-nucleotide exchange factor activity"/>
    <property type="evidence" value="ECO:0007669"/>
    <property type="project" value="TreeGrafter"/>
</dbReference>
<dbReference type="AlphaFoldDB" id="W7YUM6"/>
<dbReference type="PANTHER" id="PTHR45982">
    <property type="entry name" value="REGULATOR OF CHROMOSOME CONDENSATION"/>
    <property type="match status" value="1"/>
</dbReference>
<dbReference type="InterPro" id="IPR000408">
    <property type="entry name" value="Reg_chr_condens"/>
</dbReference>
<accession>W7YUM6</accession>
<gene>
    <name evidence="1" type="ORF">JCM16418_5168</name>
</gene>
<evidence type="ECO:0000313" key="1">
    <source>
        <dbReference type="EMBL" id="GAF10928.1"/>
    </source>
</evidence>
<dbReference type="SUPFAM" id="SSF50985">
    <property type="entry name" value="RCC1/BLIP-II"/>
    <property type="match status" value="1"/>
</dbReference>
<dbReference type="eggNOG" id="COG5184">
    <property type="taxonomic scope" value="Bacteria"/>
</dbReference>
<dbReference type="PANTHER" id="PTHR45982:SF1">
    <property type="entry name" value="REGULATOR OF CHROMOSOME CONDENSATION"/>
    <property type="match status" value="1"/>
</dbReference>
<evidence type="ECO:0000313" key="2">
    <source>
        <dbReference type="Proteomes" id="UP000019364"/>
    </source>
</evidence>
<dbReference type="Pfam" id="PF13540">
    <property type="entry name" value="RCC1_2"/>
    <property type="match status" value="1"/>
</dbReference>
<comment type="caution">
    <text evidence="1">The sequence shown here is derived from an EMBL/GenBank/DDBJ whole genome shotgun (WGS) entry which is preliminary data.</text>
</comment>
<protein>
    <recommendedName>
        <fullName evidence="3">BNR repeat domain protein</fullName>
    </recommendedName>
</protein>
<name>W7YUM6_9BACL</name>